<evidence type="ECO:0000256" key="2">
    <source>
        <dbReference type="ARBA" id="ARBA00022980"/>
    </source>
</evidence>
<dbReference type="PANTHER" id="PTHR13501">
    <property type="entry name" value="CHLOROPLAST 50S RIBOSOMAL PROTEIN L22-RELATED"/>
    <property type="match status" value="1"/>
</dbReference>
<dbReference type="InterPro" id="IPR001063">
    <property type="entry name" value="Ribosomal_uL22"/>
</dbReference>
<evidence type="ECO:0000256" key="1">
    <source>
        <dbReference type="ARBA" id="ARBA00009451"/>
    </source>
</evidence>
<dbReference type="GO" id="GO:0005762">
    <property type="term" value="C:mitochondrial large ribosomal subunit"/>
    <property type="evidence" value="ECO:0007669"/>
    <property type="project" value="TreeGrafter"/>
</dbReference>
<feature type="region of interest" description="Disordered" evidence="5">
    <location>
        <begin position="1"/>
        <end position="24"/>
    </location>
</feature>
<dbReference type="GO" id="GO:0006412">
    <property type="term" value="P:translation"/>
    <property type="evidence" value="ECO:0007669"/>
    <property type="project" value="InterPro"/>
</dbReference>
<dbReference type="Gene3D" id="3.90.470.10">
    <property type="entry name" value="Ribosomal protein L22/L17"/>
    <property type="match status" value="1"/>
</dbReference>
<dbReference type="Pfam" id="PF00237">
    <property type="entry name" value="Ribosomal_L22"/>
    <property type="match status" value="1"/>
</dbReference>
<dbReference type="EMBL" id="CCYA01000230">
    <property type="protein sequence ID" value="CEH13754.1"/>
    <property type="molecule type" value="Genomic_DNA"/>
</dbReference>
<name>A0A0N7L9G9_9BASI</name>
<dbReference type="Proteomes" id="UP000054845">
    <property type="component" value="Unassembled WGS sequence"/>
</dbReference>
<evidence type="ECO:0000313" key="7">
    <source>
        <dbReference type="Proteomes" id="UP000054845"/>
    </source>
</evidence>
<reference evidence="6 7" key="1">
    <citation type="submission" date="2014-09" db="EMBL/GenBank/DDBJ databases">
        <authorList>
            <person name="Magalhaes I.L.F."/>
            <person name="Oliveira U."/>
            <person name="Santos F.R."/>
            <person name="Vidigal T.H.D.A."/>
            <person name="Brescovit A.D."/>
            <person name="Santos A.J."/>
        </authorList>
    </citation>
    <scope>NUCLEOTIDE SEQUENCE [LARGE SCALE GENOMIC DNA]</scope>
</reference>
<evidence type="ECO:0000256" key="3">
    <source>
        <dbReference type="ARBA" id="ARBA00023274"/>
    </source>
</evidence>
<evidence type="ECO:0000256" key="5">
    <source>
        <dbReference type="SAM" id="MobiDB-lite"/>
    </source>
</evidence>
<keyword evidence="2 4" id="KW-0689">Ribosomal protein</keyword>
<dbReference type="OrthoDB" id="416470at2759"/>
<dbReference type="CDD" id="cd00336">
    <property type="entry name" value="Ribosomal_L22"/>
    <property type="match status" value="1"/>
</dbReference>
<sequence>MSSATRTVSSSRMRTSVMMQSPSASVRCLHQSSALRAGTWSDTVRNLRKRKNALYRQLGMDRPYSEDELEDMQKPEGVVPSVSTKLLKSQARKARKRYYKPINYIDSQGIVQRKETQHKYSTAPFKISNRKLKMLADQIGSGKPLDFAILQMQFSKKRAAKRIKSTLALAKDHAIAKGLDGKKLVVAEAWVNKHRTLKRLEIKGRGRSGVRKHKYCRLHIILREGLLQSQKDENKLKEVRRQAYSIGTGGVSPTNAPLRNQWKSPGWQW</sequence>
<dbReference type="GO" id="GO:0003735">
    <property type="term" value="F:structural constituent of ribosome"/>
    <property type="evidence" value="ECO:0007669"/>
    <property type="project" value="InterPro"/>
</dbReference>
<dbReference type="STRING" id="401625.A0A0N7L9G9"/>
<comment type="similarity">
    <text evidence="1 4">Belongs to the universal ribosomal protein uL22 family.</text>
</comment>
<accession>A0A0N7L9G9</accession>
<dbReference type="InterPro" id="IPR047867">
    <property type="entry name" value="Ribosomal_uL22_bac/org-type"/>
</dbReference>
<evidence type="ECO:0000313" key="6">
    <source>
        <dbReference type="EMBL" id="CEH13754.1"/>
    </source>
</evidence>
<keyword evidence="7" id="KW-1185">Reference proteome</keyword>
<keyword evidence="3 4" id="KW-0687">Ribonucleoprotein</keyword>
<dbReference type="AlphaFoldDB" id="A0A0N7L9G9"/>
<organism evidence="6 7">
    <name type="scientific">Ceraceosorus bombacis</name>
    <dbReference type="NCBI Taxonomy" id="401625"/>
    <lineage>
        <taxon>Eukaryota</taxon>
        <taxon>Fungi</taxon>
        <taxon>Dikarya</taxon>
        <taxon>Basidiomycota</taxon>
        <taxon>Ustilaginomycotina</taxon>
        <taxon>Exobasidiomycetes</taxon>
        <taxon>Ceraceosorales</taxon>
        <taxon>Ceraceosoraceae</taxon>
        <taxon>Ceraceosorus</taxon>
    </lineage>
</organism>
<proteinExistence type="inferred from homology"/>
<feature type="compositionally biased region" description="Low complexity" evidence="5">
    <location>
        <begin position="1"/>
        <end position="19"/>
    </location>
</feature>
<protein>
    <submittedName>
        <fullName evidence="6">Related to 50s ribosomal protein l22</fullName>
    </submittedName>
</protein>
<evidence type="ECO:0000256" key="4">
    <source>
        <dbReference type="RuleBase" id="RU004005"/>
    </source>
</evidence>
<dbReference type="SUPFAM" id="SSF54843">
    <property type="entry name" value="Ribosomal protein L22"/>
    <property type="match status" value="1"/>
</dbReference>
<dbReference type="InterPro" id="IPR036394">
    <property type="entry name" value="Ribosomal_uL22_sf"/>
</dbReference>
<dbReference type="PANTHER" id="PTHR13501:SF8">
    <property type="entry name" value="LARGE RIBOSOMAL SUBUNIT PROTEIN UL22M"/>
    <property type="match status" value="1"/>
</dbReference>